<evidence type="ECO:0000256" key="1">
    <source>
        <dbReference type="ARBA" id="ARBA00022603"/>
    </source>
</evidence>
<dbReference type="InterPro" id="IPR015353">
    <property type="entry name" value="Rubisco_LSMT_subst-bd"/>
</dbReference>
<dbReference type="Gene3D" id="3.90.1420.10">
    <property type="entry name" value="Rubisco LSMT, substrate-binding domain"/>
    <property type="match status" value="1"/>
</dbReference>
<dbReference type="InterPro" id="IPR036464">
    <property type="entry name" value="Rubisco_LSMT_subst-bd_sf"/>
</dbReference>
<dbReference type="InterPro" id="IPR046341">
    <property type="entry name" value="SET_dom_sf"/>
</dbReference>
<dbReference type="FunFam" id="3.90.1420.10:FF:000012">
    <property type="entry name" value="Predicted protein"/>
    <property type="match status" value="1"/>
</dbReference>
<keyword evidence="2" id="KW-0808">Transferase</keyword>
<keyword evidence="1" id="KW-0489">Methyltransferase</keyword>
<dbReference type="PIR" id="T47647">
    <property type="entry name" value="T47647"/>
</dbReference>
<dbReference type="GO" id="GO:0032259">
    <property type="term" value="P:methylation"/>
    <property type="evidence" value="ECO:0007669"/>
    <property type="project" value="UniProtKB-KW"/>
</dbReference>
<keyword evidence="3" id="KW-0949">S-adenosyl-L-methionine</keyword>
<evidence type="ECO:0000256" key="2">
    <source>
        <dbReference type="ARBA" id="ARBA00022679"/>
    </source>
</evidence>
<dbReference type="ExpressionAtlas" id="Q9M2V8">
    <property type="expression patterns" value="baseline and differential"/>
</dbReference>
<evidence type="ECO:0000256" key="3">
    <source>
        <dbReference type="ARBA" id="ARBA00022691"/>
    </source>
</evidence>
<dbReference type="Pfam" id="PF09273">
    <property type="entry name" value="Rubis-subs-bind"/>
    <property type="match status" value="1"/>
</dbReference>
<dbReference type="EMBL" id="AL132970">
    <property type="protein sequence ID" value="CAB82703.1"/>
    <property type="molecule type" value="Genomic_DNA"/>
</dbReference>
<accession>Q9M2V8</accession>
<gene>
    <name evidence="5" type="primary">T15C9_90</name>
</gene>
<reference evidence="5" key="1">
    <citation type="submission" date="1999-11" db="EMBL/GenBank/DDBJ databases">
        <authorList>
            <person name="Bargues M."/>
            <person name="Collado M.C."/>
            <person name="Navarro P."/>
            <person name="Terol J."/>
            <person name="Perez-Alonso M."/>
            <person name="Mewes H.W."/>
            <person name="Rudd S."/>
            <person name="Lemcke K."/>
            <person name="Mayer K.F.X."/>
            <person name="Quetier F."/>
            <person name="Salanoubat M."/>
        </authorList>
    </citation>
    <scope>NUCLEOTIDE SEQUENCE</scope>
</reference>
<organism evidence="5">
    <name type="scientific">Arabidopsis thaliana</name>
    <name type="common">Mouse-ear cress</name>
    <dbReference type="NCBI Taxonomy" id="3702"/>
    <lineage>
        <taxon>Eukaryota</taxon>
        <taxon>Viridiplantae</taxon>
        <taxon>Streptophyta</taxon>
        <taxon>Embryophyta</taxon>
        <taxon>Tracheophyta</taxon>
        <taxon>Spermatophyta</taxon>
        <taxon>Magnoliopsida</taxon>
        <taxon>eudicotyledons</taxon>
        <taxon>Gunneridae</taxon>
        <taxon>Pentapetalae</taxon>
        <taxon>rosids</taxon>
        <taxon>malvids</taxon>
        <taxon>Brassicales</taxon>
        <taxon>Brassicaceae</taxon>
        <taxon>Camelineae</taxon>
        <taxon>Arabidopsis</taxon>
    </lineage>
</organism>
<dbReference type="PANTHER" id="PTHR13271:SF134">
    <property type="entry name" value="OS01G0976450 PROTEIN"/>
    <property type="match status" value="1"/>
</dbReference>
<proteinExistence type="predicted"/>
<sequence>MLFCISTVKLFGFQQRRNVSSLAKRFSLAGKLTLELQTQASLDNNFLPWLERIAGAKITNTLSIGKSTYGRSLFASKVIYAGDCMLKVPFNAQITPDELPSDIRVLLSNEVGNIGMLAAVLIREKKMGQKSRWVPYISRLPQPAEMHSSIFWGEDELSMIRCSAVHQETVKQKAQIEKDFSFVAQAFKQHCPIVTERPDLEDFMYAYALGEKVLCIVLFLLNLDNLLLDSGISCVGKLKTHITDFMNHDGLSASIVLRDEDNQLSEVTADRNYSPGDEVDLSDWLKLMGLLKLTKYLCVGIHQVWGILKCYTHVQIQMDVPNDDPLRNMKLGLLQTHHTRTVKDINIFHSSCDTFTIKEVKSAIGKGKGIPQSLRAFARVLCCIIPQELNDLSKEAAQNDGRLARLPFKDGNRELEAHKILLSHINRLIEDHSVCIKEMEECYFVSQRFAVRRQMARDLLYGELRVLRSAAEWLNHYCTTLLSETM</sequence>
<dbReference type="AlphaFoldDB" id="Q9M2V8"/>
<dbReference type="SUPFAM" id="SSF82199">
    <property type="entry name" value="SET domain"/>
    <property type="match status" value="1"/>
</dbReference>
<dbReference type="GO" id="GO:0008168">
    <property type="term" value="F:methyltransferase activity"/>
    <property type="evidence" value="ECO:0007669"/>
    <property type="project" value="UniProtKB-KW"/>
</dbReference>
<evidence type="ECO:0000259" key="4">
    <source>
        <dbReference type="Pfam" id="PF09273"/>
    </source>
</evidence>
<feature type="domain" description="Rubisco LSMT substrate-binding" evidence="4">
    <location>
        <begin position="322"/>
        <end position="467"/>
    </location>
</feature>
<reference evidence="5" key="3">
    <citation type="submission" date="2000-04" db="EMBL/GenBank/DDBJ databases">
        <authorList>
            <person name="EU Arabidopsis sequencing project"/>
        </authorList>
    </citation>
    <scope>NUCLEOTIDE SEQUENCE</scope>
</reference>
<dbReference type="InterPro" id="IPR050600">
    <property type="entry name" value="SETD3_SETD6_MTase"/>
</dbReference>
<dbReference type="PANTHER" id="PTHR13271">
    <property type="entry name" value="UNCHARACTERIZED PUTATIVE METHYLTRANSFERASE"/>
    <property type="match status" value="1"/>
</dbReference>
<evidence type="ECO:0000313" key="5">
    <source>
        <dbReference type="EMBL" id="CAB82703.1"/>
    </source>
</evidence>
<reference key="2">
    <citation type="journal article" date="2000" name="Nature">
        <title>Sequence and analysis of chromosome 3 of the plant Arabidopsis thaliana.</title>
        <authorList>
            <consortium name="European Union Chromosome 3 Arabidopsis Sequencing Consortium"/>
            <consortium name="Institute for Genomic Research"/>
            <consortium name="Kazusa DNA Research Institute"/>
            <person name="Salanoubat M."/>
            <person name="Lemcke K."/>
            <person name="Rieger M."/>
            <person name="Ansorge W."/>
            <person name="Unseld M."/>
            <person name="Fartmann B."/>
            <person name="Valle G."/>
            <person name="Blocker H."/>
            <person name="Perez-Alonso M."/>
            <person name="Obermaier B."/>
            <person name="Delseny M."/>
            <person name="Boutry M."/>
            <person name="Grivell L.A."/>
            <person name="Mache R."/>
            <person name="Puigdomenech P."/>
            <person name="De Simone V."/>
            <person name="Choisne N."/>
            <person name="Artiguenave F."/>
            <person name="Robert C."/>
            <person name="Brottier P."/>
            <person name="Wincker P."/>
            <person name="Cattolico L."/>
            <person name="Weissenbach J."/>
            <person name="Saurin W."/>
            <person name="Quetier F."/>
            <person name="Schafer M."/>
            <person name="Muller-Auer S."/>
            <person name="Gabel C."/>
            <person name="Fuchs M."/>
            <person name="Benes V."/>
            <person name="Wurmbach E."/>
            <person name="Drzonek H."/>
            <person name="Erfle H."/>
            <person name="Jordan N."/>
            <person name="Bangert S."/>
            <person name="Wiedelmann R."/>
            <person name="Kranz H."/>
            <person name="Voss H."/>
            <person name="Holland R."/>
            <person name="Brandt P."/>
            <person name="Nyakatura G."/>
            <person name="Vezzi A."/>
            <person name="D'Angelo M."/>
            <person name="Pallavicini A."/>
            <person name="Toppo S."/>
            <person name="Simionati B."/>
            <person name="Conrad A."/>
            <person name="Hornischer K."/>
            <person name="Kauer G."/>
            <person name="Lohnert T.H."/>
            <person name="Nordsiek G."/>
            <person name="Reichelt J."/>
            <person name="Scharfe M."/>
            <person name="Schon O."/>
            <person name="Bargues M."/>
            <person name="Terol J."/>
            <person name="Climent J."/>
            <person name="Navarro P."/>
            <person name="Collado C."/>
            <person name="Perez-Perez A."/>
            <person name="Ottenwalder B."/>
            <person name="Duchemin D."/>
            <person name="Cooke R."/>
            <person name="Laudie M."/>
            <person name="Berger-Llauro C."/>
            <person name="Purnelle B."/>
            <person name="Masuy D."/>
            <person name="de Haan M."/>
            <person name="Maarse A.C."/>
            <person name="Alcaraz J.P."/>
            <person name="Cottet A."/>
            <person name="Casacuberta E."/>
            <person name="Monfort A."/>
            <person name="Argiriou A."/>
            <person name="flores M."/>
            <person name="Liguori R."/>
            <person name="Vitale D."/>
            <person name="Mannhaupt G."/>
            <person name="Haase D."/>
            <person name="Schoof H."/>
            <person name="Rudd S."/>
            <person name="Zaccaria P."/>
            <person name="Mewes H.W."/>
            <person name="Mayer K.F."/>
            <person name="Kaul S."/>
            <person name="Town C.D."/>
            <person name="Koo H.L."/>
            <person name="Tallon L.J."/>
            <person name="Jenkins J."/>
            <person name="Rooney T."/>
            <person name="Rizzo M."/>
            <person name="Walts A."/>
            <person name="Utterback T."/>
            <person name="Fujii C.Y."/>
            <person name="Shea T.P."/>
            <person name="Creasy T.H."/>
            <person name="Haas B."/>
            <person name="Maiti R."/>
            <person name="Wu D."/>
            <person name="Peterson J."/>
            <person name="Van Aken S."/>
            <person name="Pai G."/>
            <person name="Militscher J."/>
            <person name="Sellers P."/>
            <person name="Gill J.E."/>
            <person name="Feldblyum T.V."/>
            <person name="Preuss D."/>
            <person name="Lin X."/>
            <person name="Nierman W.C."/>
            <person name="Salzberg S.L."/>
            <person name="White O."/>
            <person name="Venter J.C."/>
            <person name="Fraser C.M."/>
            <person name="Kaneko T."/>
            <person name="Nakamura Y."/>
            <person name="Sato S."/>
            <person name="Kato T."/>
            <person name="Asamizu E."/>
            <person name="Sasamoto S."/>
            <person name="Kimura T."/>
            <person name="Idesawa K."/>
            <person name="Kawashima K."/>
            <person name="Kishida Y."/>
            <person name="Kiyokawa C."/>
            <person name="Kohara M."/>
            <person name="Matsumoto M."/>
            <person name="Matsuno A."/>
            <person name="Muraki A."/>
            <person name="Nakayama S."/>
            <person name="Nakazaki N."/>
            <person name="Shinpo S."/>
            <person name="Takeuchi C."/>
            <person name="Wada T."/>
            <person name="Watanabe A."/>
            <person name="Yamada M."/>
            <person name="Yasuda M."/>
            <person name="Tabata S."/>
        </authorList>
    </citation>
    <scope>NUCLEOTIDE SEQUENCE [LARGE SCALE GENOMIC DNA]</scope>
    <source>
        <strain>cv. Columbia</strain>
    </source>
</reference>
<protein>
    <submittedName>
        <fullName evidence="5">Uncharacterized protein T15C9_90</fullName>
    </submittedName>
</protein>
<dbReference type="Gene3D" id="3.90.1410.10">
    <property type="entry name" value="set domain protein methyltransferase, domain 1"/>
    <property type="match status" value="1"/>
</dbReference>
<name>Q9M2V8_ARATH</name>